<dbReference type="PANTHER" id="PTHR17614">
    <property type="entry name" value="ZINC FINGER-CONTAINING"/>
    <property type="match status" value="1"/>
</dbReference>
<feature type="compositionally biased region" description="Basic and acidic residues" evidence="4">
    <location>
        <begin position="85"/>
        <end position="95"/>
    </location>
</feature>
<dbReference type="SUPFAM" id="SSF57667">
    <property type="entry name" value="beta-beta-alpha zinc fingers"/>
    <property type="match status" value="1"/>
</dbReference>
<evidence type="ECO:0000313" key="6">
    <source>
        <dbReference type="Ensembl" id="ENSPMAP00000010535.1"/>
    </source>
</evidence>
<evidence type="ECO:0000256" key="3">
    <source>
        <dbReference type="ARBA" id="ARBA00022833"/>
    </source>
</evidence>
<dbReference type="PROSITE" id="PS00028">
    <property type="entry name" value="ZINC_FINGER_C2H2_1"/>
    <property type="match status" value="1"/>
</dbReference>
<dbReference type="GeneTree" id="ENSGT00940000159523"/>
<keyword evidence="3" id="KW-0862">Zinc</keyword>
<protein>
    <recommendedName>
        <fullName evidence="5">C2H2-type domain-containing protein</fullName>
    </recommendedName>
</protein>
<dbReference type="PANTHER" id="PTHR17614:SF14">
    <property type="entry name" value="G PATCH DOMAIN-CONTAINING PROTEIN 8-LIKE ISOFORM X5"/>
    <property type="match status" value="1"/>
</dbReference>
<dbReference type="GO" id="GO:0005634">
    <property type="term" value="C:nucleus"/>
    <property type="evidence" value="ECO:0007669"/>
    <property type="project" value="TreeGrafter"/>
</dbReference>
<evidence type="ECO:0000259" key="5">
    <source>
        <dbReference type="PROSITE" id="PS00028"/>
    </source>
</evidence>
<dbReference type="Ensembl" id="ENSPMAT00000010581.1">
    <property type="protein sequence ID" value="ENSPMAP00000010535.1"/>
    <property type="gene ID" value="ENSPMAG00000009583.1"/>
</dbReference>
<proteinExistence type="predicted"/>
<reference evidence="6" key="2">
    <citation type="submission" date="2025-09" db="UniProtKB">
        <authorList>
            <consortium name="Ensembl"/>
        </authorList>
    </citation>
    <scope>IDENTIFICATION</scope>
</reference>
<evidence type="ECO:0000256" key="4">
    <source>
        <dbReference type="SAM" id="MobiDB-lite"/>
    </source>
</evidence>
<dbReference type="InterPro" id="IPR052445">
    <property type="entry name" value="ZnF-G_patch_domain"/>
</dbReference>
<name>S4RZ94_PETMA</name>
<dbReference type="InterPro" id="IPR013087">
    <property type="entry name" value="Znf_C2H2_type"/>
</dbReference>
<feature type="region of interest" description="Disordered" evidence="4">
    <location>
        <begin position="225"/>
        <end position="272"/>
    </location>
</feature>
<reference evidence="6" key="1">
    <citation type="submission" date="2025-08" db="UniProtKB">
        <authorList>
            <consortium name="Ensembl"/>
        </authorList>
    </citation>
    <scope>IDENTIFICATION</scope>
</reference>
<feature type="domain" description="C2H2-type" evidence="5">
    <location>
        <begin position="23"/>
        <end position="45"/>
    </location>
</feature>
<evidence type="ECO:0000256" key="1">
    <source>
        <dbReference type="ARBA" id="ARBA00022723"/>
    </source>
</evidence>
<accession>S4RZ94</accession>
<evidence type="ECO:0000256" key="2">
    <source>
        <dbReference type="ARBA" id="ARBA00022771"/>
    </source>
</evidence>
<organism evidence="6">
    <name type="scientific">Petromyzon marinus</name>
    <name type="common">Sea lamprey</name>
    <dbReference type="NCBI Taxonomy" id="7757"/>
    <lineage>
        <taxon>Eukaryota</taxon>
        <taxon>Metazoa</taxon>
        <taxon>Chordata</taxon>
        <taxon>Craniata</taxon>
        <taxon>Vertebrata</taxon>
        <taxon>Cyclostomata</taxon>
        <taxon>Hyperoartia</taxon>
        <taxon>Petromyzontiformes</taxon>
        <taxon>Petromyzontidae</taxon>
        <taxon>Petromyzon</taxon>
    </lineage>
</organism>
<sequence>QDYAEKEKAIAKALEDLKANFYCELCEKQYYKHKEFDNHINSYDHAHKQRLKELKQREFARNVSSRSHKDDRKQEKALRRLHELADLRKQTERTPRMAPPPSGLAVPQKSGKPDNCFSFTAIGSAALTQGKNNENGTRLMGFFASTAMFTSTNSQGATAMQPFAPKGDGDSPATATQKLGVSFSFSKKKAPSKLESSASVFSESNEEVVESKEVTLSYKGKLTSLPEGVVPTPSEAEAEAKAKAEEEEEKEKAAAAAAAAAEAGRQRRRPKEPEMATVMEYYYYTPPAHCRVKPKFPFMIFCKSAEKV</sequence>
<feature type="region of interest" description="Disordered" evidence="4">
    <location>
        <begin position="85"/>
        <end position="110"/>
    </location>
</feature>
<feature type="compositionally biased region" description="Low complexity" evidence="4">
    <location>
        <begin position="254"/>
        <end position="263"/>
    </location>
</feature>
<keyword evidence="1" id="KW-0479">Metal-binding</keyword>
<dbReference type="GO" id="GO:0008270">
    <property type="term" value="F:zinc ion binding"/>
    <property type="evidence" value="ECO:0007669"/>
    <property type="project" value="UniProtKB-KW"/>
</dbReference>
<dbReference type="InterPro" id="IPR036236">
    <property type="entry name" value="Znf_C2H2_sf"/>
</dbReference>
<keyword evidence="2" id="KW-0863">Zinc-finger</keyword>
<dbReference type="AlphaFoldDB" id="S4RZ94"/>